<proteinExistence type="inferred from homology"/>
<evidence type="ECO:0000259" key="4">
    <source>
        <dbReference type="Pfam" id="PF20696"/>
    </source>
</evidence>
<sequence length="475" mass="51502">MRTKEPRQIAGSASLQRQSLRGFVQSLDERGELMRVSEPVSTQYEISAYLAQLPDGPALRFEAIAGHGLPAVGNLLNTLPRIARGIGATPQTLQQRIVDAIGSGLAPERVGNGPCQQTVIDRPDLQRELPAPLFFPRETGAYITAGVIFARDRASGRGNVSFARVKLLDGNRGMVGIAPNHHLAVMAEAARKRGEKLEIAVTIGNHPAVLIAAALYLRLGDDELEVAGALLGEPVQTVACRTIDLDVPAQCEIVLEGVLDVGSRHDEQLVSEYHGMYEPYGDGPIAEFHCMTRRDDAFFQVIQPGYYPEHTLIGGVAIAAGLARMLRAAAIPVREVAVGHGGCGRLNAVVSIAAHRAGEARKVMFAIWGSVNLIKNVTVVDDDIDPWDSAQVEWAVATRMRPDRDLLIAPGARTDRSEPIKQDGVATKMGVDATRKASDRQDWHRAVPPAEVMERVRARLHADGRLDTGRSDWRP</sequence>
<feature type="domain" description="3-octaprenyl-4-hydroxybenzoate carboxy-lyase-like Rift-related" evidence="2">
    <location>
        <begin position="111"/>
        <end position="305"/>
    </location>
</feature>
<dbReference type="Pfam" id="PF20696">
    <property type="entry name" value="UbiD_C"/>
    <property type="match status" value="1"/>
</dbReference>
<dbReference type="SUPFAM" id="SSF50475">
    <property type="entry name" value="FMN-binding split barrel"/>
    <property type="match status" value="1"/>
</dbReference>
<dbReference type="Gene3D" id="3.40.1670.10">
    <property type="entry name" value="UbiD C-terminal domain-like"/>
    <property type="match status" value="1"/>
</dbReference>
<dbReference type="InterPro" id="IPR048304">
    <property type="entry name" value="UbiD_Rift_dom"/>
</dbReference>
<dbReference type="EMBL" id="CP010537">
    <property type="protein sequence ID" value="AJG23550.1"/>
    <property type="molecule type" value="Genomic_DNA"/>
</dbReference>
<evidence type="ECO:0000259" key="2">
    <source>
        <dbReference type="Pfam" id="PF01977"/>
    </source>
</evidence>
<dbReference type="PANTHER" id="PTHR30108">
    <property type="entry name" value="3-OCTAPRENYL-4-HYDROXYBENZOATE CARBOXY-LYASE-RELATED"/>
    <property type="match status" value="1"/>
</dbReference>
<dbReference type="InterPro" id="IPR002830">
    <property type="entry name" value="UbiD"/>
</dbReference>
<feature type="domain" description="3-octaprenyl-4-hydroxybenzoate carboxy-lyase-like N-terminal" evidence="3">
    <location>
        <begin position="25"/>
        <end position="101"/>
    </location>
</feature>
<dbReference type="GO" id="GO:0005737">
    <property type="term" value="C:cytoplasm"/>
    <property type="evidence" value="ECO:0007669"/>
    <property type="project" value="TreeGrafter"/>
</dbReference>
<gene>
    <name evidence="5" type="ORF">RR42_s1962</name>
</gene>
<feature type="domain" description="3-octaprenyl-4-hydroxybenzoate carboxy-lyase-like C-terminal" evidence="4">
    <location>
        <begin position="312"/>
        <end position="433"/>
    </location>
</feature>
<keyword evidence="6" id="KW-1185">Reference proteome</keyword>
<dbReference type="SUPFAM" id="SSF143968">
    <property type="entry name" value="UbiD C-terminal domain-like"/>
    <property type="match status" value="1"/>
</dbReference>
<dbReference type="Proteomes" id="UP000031843">
    <property type="component" value="Chromosome secondary"/>
</dbReference>
<dbReference type="GO" id="GO:0016831">
    <property type="term" value="F:carboxy-lyase activity"/>
    <property type="evidence" value="ECO:0007669"/>
    <property type="project" value="InterPro"/>
</dbReference>
<dbReference type="InterPro" id="IPR049383">
    <property type="entry name" value="UbiD-like_N"/>
</dbReference>
<dbReference type="PANTHER" id="PTHR30108:SF21">
    <property type="entry name" value="4-HYDROXYBENZOATE DECARBOXYLASE"/>
    <property type="match status" value="1"/>
</dbReference>
<protein>
    <submittedName>
        <fullName evidence="5">3-polyprenyl-4-hydroxybenzoate carboxy-lyase</fullName>
        <ecNumber evidence="5">4.1.1.-</ecNumber>
    </submittedName>
</protein>
<dbReference type="Pfam" id="PF20695">
    <property type="entry name" value="UbiD_N"/>
    <property type="match status" value="1"/>
</dbReference>
<dbReference type="STRING" id="68895.RR42_s1962"/>
<dbReference type="EC" id="4.1.1.-" evidence="5"/>
<evidence type="ECO:0000259" key="3">
    <source>
        <dbReference type="Pfam" id="PF20695"/>
    </source>
</evidence>
<keyword evidence="5" id="KW-0456">Lyase</keyword>
<dbReference type="InterPro" id="IPR049381">
    <property type="entry name" value="UbiD-like_C"/>
</dbReference>
<accession>A0A0C4YLV8</accession>
<evidence type="ECO:0000313" key="6">
    <source>
        <dbReference type="Proteomes" id="UP000031843"/>
    </source>
</evidence>
<dbReference type="NCBIfam" id="TIGR00148">
    <property type="entry name" value="UbiD family decarboxylase"/>
    <property type="match status" value="1"/>
</dbReference>
<comment type="similarity">
    <text evidence="1">Belongs to the UbiD family.</text>
</comment>
<evidence type="ECO:0000313" key="5">
    <source>
        <dbReference type="EMBL" id="AJG23550.1"/>
    </source>
</evidence>
<organism evidence="5 6">
    <name type="scientific">Cupriavidus basilensis</name>
    <dbReference type="NCBI Taxonomy" id="68895"/>
    <lineage>
        <taxon>Bacteria</taxon>
        <taxon>Pseudomonadati</taxon>
        <taxon>Pseudomonadota</taxon>
        <taxon>Betaproteobacteria</taxon>
        <taxon>Burkholderiales</taxon>
        <taxon>Burkholderiaceae</taxon>
        <taxon>Cupriavidus</taxon>
    </lineage>
</organism>
<name>A0A0C4YLV8_9BURK</name>
<reference evidence="5 6" key="1">
    <citation type="journal article" date="2015" name="Genome Announc.">
        <title>Complete Genome Sequence of Cupriavidus basilensis 4G11, Isolated from the Oak Ridge Field Research Center Site.</title>
        <authorList>
            <person name="Ray J."/>
            <person name="Waters R.J."/>
            <person name="Skerker J.M."/>
            <person name="Kuehl J.V."/>
            <person name="Price M.N."/>
            <person name="Huang J."/>
            <person name="Chakraborty R."/>
            <person name="Arkin A.P."/>
            <person name="Deutschbauer A."/>
        </authorList>
    </citation>
    <scope>NUCLEOTIDE SEQUENCE [LARGE SCALE GENOMIC DNA]</scope>
    <source>
        <strain evidence="5">4G11</strain>
    </source>
</reference>
<evidence type="ECO:0000256" key="1">
    <source>
        <dbReference type="ARBA" id="ARBA00010021"/>
    </source>
</evidence>
<dbReference type="KEGG" id="cbw:RR42_s1962"/>
<dbReference type="AlphaFoldDB" id="A0A0C4YLV8"/>
<dbReference type="Pfam" id="PF01977">
    <property type="entry name" value="UbiD"/>
    <property type="match status" value="1"/>
</dbReference>